<dbReference type="GO" id="GO:0006096">
    <property type="term" value="P:glycolytic process"/>
    <property type="evidence" value="ECO:0007669"/>
    <property type="project" value="UniProtKB-KW"/>
</dbReference>
<dbReference type="Gene3D" id="3.30.70.2130">
    <property type="entry name" value="Metalloenzyme domain"/>
    <property type="match status" value="1"/>
</dbReference>
<dbReference type="EMBL" id="MGDI01000032">
    <property type="protein sequence ID" value="OGL52244.1"/>
    <property type="molecule type" value="Genomic_DNA"/>
</dbReference>
<comment type="caution">
    <text evidence="8">The sequence shown here is derived from an EMBL/GenBank/DDBJ whole genome shotgun (WGS) entry which is preliminary data.</text>
</comment>
<dbReference type="AlphaFoldDB" id="A0A1F7SG85"/>
<keyword evidence="6" id="KW-0413">Isomerase</keyword>
<organism evidence="8 9">
    <name type="scientific">Candidatus Schekmanbacteria bacterium RIFCSPLOWO2_12_FULL_38_15</name>
    <dbReference type="NCBI Taxonomy" id="1817883"/>
    <lineage>
        <taxon>Bacteria</taxon>
        <taxon>Candidatus Schekmaniibacteriota</taxon>
    </lineage>
</organism>
<name>A0A1F7SG85_9BACT</name>
<evidence type="ECO:0000256" key="1">
    <source>
        <dbReference type="ARBA" id="ARBA00000370"/>
    </source>
</evidence>
<dbReference type="Pfam" id="PF01676">
    <property type="entry name" value="Metalloenzyme"/>
    <property type="match status" value="1"/>
</dbReference>
<dbReference type="PIRSF" id="PIRSF006392">
    <property type="entry name" value="IPGAM_arch"/>
    <property type="match status" value="1"/>
</dbReference>
<gene>
    <name evidence="8" type="ORF">A3G31_03015</name>
</gene>
<evidence type="ECO:0000259" key="7">
    <source>
        <dbReference type="Pfam" id="PF01676"/>
    </source>
</evidence>
<reference evidence="8 9" key="1">
    <citation type="journal article" date="2016" name="Nat. Commun.">
        <title>Thousands of microbial genomes shed light on interconnected biogeochemical processes in an aquifer system.</title>
        <authorList>
            <person name="Anantharaman K."/>
            <person name="Brown C.T."/>
            <person name="Hug L.A."/>
            <person name="Sharon I."/>
            <person name="Castelle C.J."/>
            <person name="Probst A.J."/>
            <person name="Thomas B.C."/>
            <person name="Singh A."/>
            <person name="Wilkins M.J."/>
            <person name="Karaoz U."/>
            <person name="Brodie E.L."/>
            <person name="Williams K.H."/>
            <person name="Hubbard S.S."/>
            <person name="Banfield J.F."/>
        </authorList>
    </citation>
    <scope>NUCLEOTIDE SEQUENCE [LARGE SCALE GENOMIC DNA]</scope>
</reference>
<evidence type="ECO:0000256" key="2">
    <source>
        <dbReference type="ARBA" id="ARBA00002315"/>
    </source>
</evidence>
<dbReference type="InterPro" id="IPR042253">
    <property type="entry name" value="Pglycerate_mutase_ApgM_sf"/>
</dbReference>
<dbReference type="Pfam" id="PF10143">
    <property type="entry name" value="PhosphMutase"/>
    <property type="match status" value="1"/>
</dbReference>
<dbReference type="CDD" id="cd16011">
    <property type="entry name" value="iPGM_like"/>
    <property type="match status" value="1"/>
</dbReference>
<evidence type="ECO:0000256" key="5">
    <source>
        <dbReference type="ARBA" id="ARBA00023152"/>
    </source>
</evidence>
<dbReference type="NCBIfam" id="TIGR02535">
    <property type="entry name" value="hyp_Hser_kinase"/>
    <property type="match status" value="1"/>
</dbReference>
<evidence type="ECO:0000313" key="9">
    <source>
        <dbReference type="Proteomes" id="UP000178082"/>
    </source>
</evidence>
<evidence type="ECO:0000256" key="3">
    <source>
        <dbReference type="ARBA" id="ARBA00004921"/>
    </source>
</evidence>
<comment type="similarity">
    <text evidence="4">Belongs to the BPG-independent phosphoglycerate mutase family. A-PGAM subfamily.</text>
</comment>
<comment type="pathway">
    <text evidence="3">Carbohydrate degradation.</text>
</comment>
<evidence type="ECO:0000256" key="4">
    <source>
        <dbReference type="ARBA" id="ARBA00005524"/>
    </source>
</evidence>
<feature type="domain" description="Metalloenzyme" evidence="7">
    <location>
        <begin position="1"/>
        <end position="388"/>
    </location>
</feature>
<proteinExistence type="inferred from homology"/>
<accession>A0A1F7SG85</accession>
<dbReference type="PANTHER" id="PTHR31209:SF4">
    <property type="entry name" value="2,3-BISPHOSPHOGLYCERATE-INDEPENDENT PHOSPHOGLYCERATE MUTASE"/>
    <property type="match status" value="1"/>
</dbReference>
<dbReference type="PANTHER" id="PTHR31209">
    <property type="entry name" value="COFACTOR-INDEPENDENT PHOSPHOGLYCERATE MUTASE"/>
    <property type="match status" value="1"/>
</dbReference>
<dbReference type="InterPro" id="IPR017850">
    <property type="entry name" value="Alkaline_phosphatase_core_sf"/>
</dbReference>
<comment type="catalytic activity">
    <reaction evidence="1">
        <text>(2R)-2-phosphoglycerate = (2R)-3-phosphoglycerate</text>
        <dbReference type="Rhea" id="RHEA:15901"/>
        <dbReference type="ChEBI" id="CHEBI:58272"/>
        <dbReference type="ChEBI" id="CHEBI:58289"/>
        <dbReference type="EC" id="5.4.2.12"/>
    </reaction>
</comment>
<protein>
    <submittedName>
        <fullName evidence="8">Cofactor-independent phosphoglycerate mutase</fullName>
    </submittedName>
</protein>
<dbReference type="Proteomes" id="UP000178082">
    <property type="component" value="Unassembled WGS sequence"/>
</dbReference>
<dbReference type="NCBIfam" id="NF003242">
    <property type="entry name" value="PRK04200.1"/>
    <property type="match status" value="1"/>
</dbReference>
<dbReference type="InterPro" id="IPR023665">
    <property type="entry name" value="ApgAM_prokaryotes"/>
</dbReference>
<evidence type="ECO:0000313" key="8">
    <source>
        <dbReference type="EMBL" id="OGL52244.1"/>
    </source>
</evidence>
<dbReference type="SUPFAM" id="SSF53649">
    <property type="entry name" value="Alkaline phosphatase-like"/>
    <property type="match status" value="1"/>
</dbReference>
<dbReference type="Gene3D" id="3.40.720.10">
    <property type="entry name" value="Alkaline Phosphatase, subunit A"/>
    <property type="match status" value="1"/>
</dbReference>
<evidence type="ECO:0000256" key="6">
    <source>
        <dbReference type="ARBA" id="ARBA00023235"/>
    </source>
</evidence>
<sequence length="394" mass="43433">MKYIVLLGDGMSDYPIAELGGKTPLQVAKVPNLDFIAREGVAGVVRTIPRGMDPGSDIGTLSVFGYNPKTCYTGRAPLEAASIGVNLEASDVAFRCNLVTIKNGIMDDYSAGHIKTEDAREFIKLINSSLSDNEMKFYPGKSYRHLMVWKNGEDKLKLTSPHSISGKEANAYLPKGSKAEKLLALMEKSQKLLSSSELNRLRIEKNNKPVTSIWLWGQGKRPSFKTFKERFGKSGAVISAVDLIKGIAVYLGFDNIEVPGATGYLDTNYRGKAEYALNALEEKDFVFLHVEAPDEAGHNGDLKAKIKAIEDFDGKVVGVVLEGIKKHKKYKVMALPDHPTSLRLRDHTGEPVPFAIYSSCNTKDGAKCFDEEEAKKGSLKFEEGHKLMEYFLGI</sequence>
<dbReference type="GO" id="GO:0004619">
    <property type="term" value="F:phosphoglycerate mutase activity"/>
    <property type="evidence" value="ECO:0007669"/>
    <property type="project" value="UniProtKB-EC"/>
</dbReference>
<dbReference type="GO" id="GO:0046872">
    <property type="term" value="F:metal ion binding"/>
    <property type="evidence" value="ECO:0007669"/>
    <property type="project" value="InterPro"/>
</dbReference>
<dbReference type="STRING" id="1817883.A3G31_03015"/>
<dbReference type="InterPro" id="IPR006124">
    <property type="entry name" value="Metalloenzyme"/>
</dbReference>
<dbReference type="InterPro" id="IPR004456">
    <property type="entry name" value="Pglycerate_mutase_ApgM"/>
</dbReference>
<dbReference type="NCBIfam" id="TIGR00306">
    <property type="entry name" value="apgM"/>
    <property type="match status" value="1"/>
</dbReference>
<keyword evidence="5" id="KW-0324">Glycolysis</keyword>
<comment type="function">
    <text evidence="2">Catalyzes the interconversion of 2-phosphoglycerate and 3-phosphoglycerate.</text>
</comment>